<proteinExistence type="predicted"/>
<evidence type="ECO:0000313" key="2">
    <source>
        <dbReference type="Proteomes" id="UP000621307"/>
    </source>
</evidence>
<reference evidence="1 2" key="1">
    <citation type="journal article" date="2020" name="ISME J.">
        <title>Comparative genomics reveals insights into cyanobacterial evolution and habitat adaptation.</title>
        <authorList>
            <person name="Chen M.Y."/>
            <person name="Teng W.K."/>
            <person name="Zhao L."/>
            <person name="Hu C.X."/>
            <person name="Zhou Y.K."/>
            <person name="Han B.P."/>
            <person name="Song L.R."/>
            <person name="Shu W.S."/>
        </authorList>
    </citation>
    <scope>NUCLEOTIDE SEQUENCE [LARGE SCALE GENOMIC DNA]</scope>
    <source>
        <strain evidence="1 2">FACHB-3921</strain>
    </source>
</reference>
<evidence type="ECO:0000313" key="1">
    <source>
        <dbReference type="EMBL" id="MBD2250083.1"/>
    </source>
</evidence>
<organism evidence="1 2">
    <name type="scientific">Nostoc parmelioides FACHB-3921</name>
    <dbReference type="NCBI Taxonomy" id="2692909"/>
    <lineage>
        <taxon>Bacteria</taxon>
        <taxon>Bacillati</taxon>
        <taxon>Cyanobacteriota</taxon>
        <taxon>Cyanophyceae</taxon>
        <taxon>Nostocales</taxon>
        <taxon>Nostocaceae</taxon>
        <taxon>Nostoc</taxon>
    </lineage>
</organism>
<dbReference type="EMBL" id="JACJQL010000002">
    <property type="protein sequence ID" value="MBD2250083.1"/>
    <property type="molecule type" value="Genomic_DNA"/>
</dbReference>
<gene>
    <name evidence="1" type="ORF">H6G14_02010</name>
</gene>
<keyword evidence="2" id="KW-1185">Reference proteome</keyword>
<name>A0ABR8B8A0_9NOSO</name>
<comment type="caution">
    <text evidence="1">The sequence shown here is derived from an EMBL/GenBank/DDBJ whole genome shotgun (WGS) entry which is preliminary data.</text>
</comment>
<sequence length="176" mass="20301">MGKKSVPSTQSKATLGNQIRSIADRLKQETEVQIKATSRILDAAAQISQNHERLINEVVEMVEEDLEQESQIFPRQIYKVDILKQQFKTLREAKSHFNLKVNSWETLANKLNEPSLQECFLEQKHPSDGIRKEEHGQEKIEKITVCLQPDVAEIFPTEEAVNEALRFLIRITNKHL</sequence>
<dbReference type="RefSeq" id="WP_190565493.1">
    <property type="nucleotide sequence ID" value="NZ_JACJQL010000002.1"/>
</dbReference>
<protein>
    <submittedName>
        <fullName evidence="1">Uncharacterized protein</fullName>
    </submittedName>
</protein>
<dbReference type="Proteomes" id="UP000621307">
    <property type="component" value="Unassembled WGS sequence"/>
</dbReference>
<accession>A0ABR8B8A0</accession>